<keyword evidence="11" id="KW-1185">Reference proteome</keyword>
<keyword evidence="7" id="KW-0175">Coiled coil</keyword>
<evidence type="ECO:0000256" key="4">
    <source>
        <dbReference type="ARBA" id="ARBA00022839"/>
    </source>
</evidence>
<keyword evidence="1 5" id="KW-0963">Cytoplasm</keyword>
<dbReference type="PANTHER" id="PTHR30008">
    <property type="entry name" value="EXODEOXYRIBONUCLEASE 7 LARGE SUBUNIT"/>
    <property type="match status" value="1"/>
</dbReference>
<evidence type="ECO:0000259" key="9">
    <source>
        <dbReference type="Pfam" id="PF13742"/>
    </source>
</evidence>
<dbReference type="GO" id="GO:0009318">
    <property type="term" value="C:exodeoxyribonuclease VII complex"/>
    <property type="evidence" value="ECO:0007669"/>
    <property type="project" value="UniProtKB-UniRule"/>
</dbReference>
<proteinExistence type="inferred from homology"/>
<accession>A0AAJ2JUB4</accession>
<reference evidence="11" key="1">
    <citation type="submission" date="2023-09" db="EMBL/GenBank/DDBJ databases">
        <title>Paenibacillus sp. chi10 Genome sequencing and assembly.</title>
        <authorList>
            <person name="Kim I."/>
        </authorList>
    </citation>
    <scope>NUCLEOTIDE SEQUENCE [LARGE SCALE GENOMIC DNA]</scope>
    <source>
        <strain evidence="11">chi10</strain>
    </source>
</reference>
<comment type="catalytic activity">
    <reaction evidence="5 6">
        <text>Exonucleolytic cleavage in either 5'- to 3'- or 3'- to 5'-direction to yield nucleoside 5'-phosphates.</text>
        <dbReference type="EC" id="3.1.11.6"/>
    </reaction>
</comment>
<evidence type="ECO:0000256" key="5">
    <source>
        <dbReference type="HAMAP-Rule" id="MF_00378"/>
    </source>
</evidence>
<comment type="caution">
    <text evidence="10">The sequence shown here is derived from an EMBL/GenBank/DDBJ whole genome shotgun (WGS) entry which is preliminary data.</text>
</comment>
<sequence>MSDDARILSIKEVNRYIRMKMEGDPRLQDVWLRGEISNFTHHSSGHMYFTLKDSDSRIRTIMFASHNQKLAFRPKEGTKVIARGNITVYERDGQYQFYALHMQPDGIGSLFMAFEQLKERLNAEGLFGQERKRSIPRYPAAIGVITSPTGAAVRDILITLRRRQPGVAVLLYPVLVQGTQAAGSIAQAIEAMNRSGEVDVLIVGRGGGSLEELWAFNEEVVARAIAASTIPIISAVGHETDFTISDFVADLRAPTPTAAAELAVANREELRQHLTHVNRRLQSAMNRLLNQNQERLLRAQQSAVFRKPEQLMMKHADKVARLQEQLTYRLQLIQGQSSQRWKELRGRLREQTPVHQVRAARKRLDGNQHQLVQSMAAITKQKRMEAAGMIRQLDALSPLKIMSRGYSLVYDEQEAKLIRSIEEVQLGDVVRVKLSDGQLDCHVWSMKGERE</sequence>
<evidence type="ECO:0000256" key="2">
    <source>
        <dbReference type="ARBA" id="ARBA00022722"/>
    </source>
</evidence>
<dbReference type="HAMAP" id="MF_00378">
    <property type="entry name" value="Exonuc_7_L"/>
    <property type="match status" value="1"/>
</dbReference>
<evidence type="ECO:0000256" key="6">
    <source>
        <dbReference type="RuleBase" id="RU004355"/>
    </source>
</evidence>
<dbReference type="CDD" id="cd04489">
    <property type="entry name" value="ExoVII_LU_OBF"/>
    <property type="match status" value="1"/>
</dbReference>
<dbReference type="EMBL" id="JAVYAA010000001">
    <property type="protein sequence ID" value="MDT8975996.1"/>
    <property type="molecule type" value="Genomic_DNA"/>
</dbReference>
<dbReference type="GO" id="GO:0006308">
    <property type="term" value="P:DNA catabolic process"/>
    <property type="evidence" value="ECO:0007669"/>
    <property type="project" value="UniProtKB-UniRule"/>
</dbReference>
<organism evidence="10 11">
    <name type="scientific">Paenibacillus suaedae</name>
    <dbReference type="NCBI Taxonomy" id="3077233"/>
    <lineage>
        <taxon>Bacteria</taxon>
        <taxon>Bacillati</taxon>
        <taxon>Bacillota</taxon>
        <taxon>Bacilli</taxon>
        <taxon>Bacillales</taxon>
        <taxon>Paenibacillaceae</taxon>
        <taxon>Paenibacillus</taxon>
    </lineage>
</organism>
<dbReference type="Proteomes" id="UP001250538">
    <property type="component" value="Unassembled WGS sequence"/>
</dbReference>
<dbReference type="InterPro" id="IPR025824">
    <property type="entry name" value="OB-fold_nuc-bd_dom"/>
</dbReference>
<comment type="subunit">
    <text evidence="5">Heterooligomer composed of large and small subunits.</text>
</comment>
<feature type="domain" description="Exonuclease VII large subunit C-terminal" evidence="8">
    <location>
        <begin position="126"/>
        <end position="441"/>
    </location>
</feature>
<dbReference type="GO" id="GO:0008855">
    <property type="term" value="F:exodeoxyribonuclease VII activity"/>
    <property type="evidence" value="ECO:0007669"/>
    <property type="project" value="UniProtKB-UniRule"/>
</dbReference>
<dbReference type="AlphaFoldDB" id="A0AAJ2JUB4"/>
<keyword evidence="2 5" id="KW-0540">Nuclease</keyword>
<keyword evidence="3 5" id="KW-0378">Hydrolase</keyword>
<gene>
    <name evidence="5 10" type="primary">xseA</name>
    <name evidence="10" type="ORF">RQP50_07030</name>
</gene>
<feature type="domain" description="OB-fold nucleic acid binding" evidence="9">
    <location>
        <begin position="8"/>
        <end position="103"/>
    </location>
</feature>
<feature type="coiled-coil region" evidence="7">
    <location>
        <begin position="267"/>
        <end position="294"/>
    </location>
</feature>
<dbReference type="InterPro" id="IPR020579">
    <property type="entry name" value="Exonuc_VII_lsu_C"/>
</dbReference>
<dbReference type="EC" id="3.1.11.6" evidence="5"/>
<keyword evidence="4 5" id="KW-0269">Exonuclease</keyword>
<evidence type="ECO:0000313" key="11">
    <source>
        <dbReference type="Proteomes" id="UP001250538"/>
    </source>
</evidence>
<dbReference type="RefSeq" id="WP_072727894.1">
    <property type="nucleotide sequence ID" value="NZ_JAVYAA010000001.1"/>
</dbReference>
<comment type="similarity">
    <text evidence="5 6">Belongs to the XseA family.</text>
</comment>
<evidence type="ECO:0000259" key="8">
    <source>
        <dbReference type="Pfam" id="PF02601"/>
    </source>
</evidence>
<evidence type="ECO:0000256" key="7">
    <source>
        <dbReference type="SAM" id="Coils"/>
    </source>
</evidence>
<dbReference type="Pfam" id="PF02601">
    <property type="entry name" value="Exonuc_VII_L"/>
    <property type="match status" value="1"/>
</dbReference>
<dbReference type="PANTHER" id="PTHR30008:SF0">
    <property type="entry name" value="EXODEOXYRIBONUCLEASE 7 LARGE SUBUNIT"/>
    <property type="match status" value="1"/>
</dbReference>
<dbReference type="Pfam" id="PF13742">
    <property type="entry name" value="tRNA_anti_2"/>
    <property type="match status" value="1"/>
</dbReference>
<dbReference type="GO" id="GO:0003676">
    <property type="term" value="F:nucleic acid binding"/>
    <property type="evidence" value="ECO:0007669"/>
    <property type="project" value="InterPro"/>
</dbReference>
<dbReference type="GO" id="GO:0005737">
    <property type="term" value="C:cytoplasm"/>
    <property type="evidence" value="ECO:0007669"/>
    <property type="project" value="UniProtKB-SubCell"/>
</dbReference>
<evidence type="ECO:0000256" key="3">
    <source>
        <dbReference type="ARBA" id="ARBA00022801"/>
    </source>
</evidence>
<protein>
    <recommendedName>
        <fullName evidence="5">Exodeoxyribonuclease 7 large subunit</fullName>
        <ecNumber evidence="5">3.1.11.6</ecNumber>
    </recommendedName>
    <alternativeName>
        <fullName evidence="5">Exodeoxyribonuclease VII large subunit</fullName>
        <shortName evidence="5">Exonuclease VII large subunit</shortName>
    </alternativeName>
</protein>
<evidence type="ECO:0000313" key="10">
    <source>
        <dbReference type="EMBL" id="MDT8975996.1"/>
    </source>
</evidence>
<evidence type="ECO:0000256" key="1">
    <source>
        <dbReference type="ARBA" id="ARBA00022490"/>
    </source>
</evidence>
<comment type="subcellular location">
    <subcellularLocation>
        <location evidence="5 6">Cytoplasm</location>
    </subcellularLocation>
</comment>
<comment type="function">
    <text evidence="5">Bidirectionally degrades single-stranded DNA into large acid-insoluble oligonucleotides, which are then degraded further into small acid-soluble oligonucleotides.</text>
</comment>
<name>A0AAJ2JUB4_9BACL</name>
<dbReference type="InterPro" id="IPR003753">
    <property type="entry name" value="Exonuc_VII_L"/>
</dbReference>
<dbReference type="NCBIfam" id="TIGR00237">
    <property type="entry name" value="xseA"/>
    <property type="match status" value="1"/>
</dbReference>